<feature type="coiled-coil region" evidence="4">
    <location>
        <begin position="21"/>
        <end position="48"/>
    </location>
</feature>
<organism evidence="5 6">
    <name type="scientific">Pelagomonas calceolata</name>
    <dbReference type="NCBI Taxonomy" id="35677"/>
    <lineage>
        <taxon>Eukaryota</taxon>
        <taxon>Sar</taxon>
        <taxon>Stramenopiles</taxon>
        <taxon>Ochrophyta</taxon>
        <taxon>Pelagophyceae</taxon>
        <taxon>Pelagomonadales</taxon>
        <taxon>Pelagomonadaceae</taxon>
        <taxon>Pelagomonas</taxon>
    </lineage>
</organism>
<keyword evidence="1" id="KW-0677">Repeat</keyword>
<gene>
    <name evidence="5" type="ORF">PECAL_1P11090</name>
</gene>
<dbReference type="InterPro" id="IPR043519">
    <property type="entry name" value="NT_sf"/>
</dbReference>
<dbReference type="SMART" id="SM00248">
    <property type="entry name" value="ANK"/>
    <property type="match status" value="3"/>
</dbReference>
<dbReference type="OrthoDB" id="206349at2759"/>
<dbReference type="AlphaFoldDB" id="A0A8J2S6J7"/>
<keyword evidence="6" id="KW-1185">Reference proteome</keyword>
<evidence type="ECO:0000256" key="1">
    <source>
        <dbReference type="ARBA" id="ARBA00022737"/>
    </source>
</evidence>
<dbReference type="PANTHER" id="PTHR24123">
    <property type="entry name" value="ANKYRIN REPEAT-CONTAINING"/>
    <property type="match status" value="1"/>
</dbReference>
<dbReference type="PANTHER" id="PTHR24123:SF33">
    <property type="entry name" value="PROTEIN HOS4"/>
    <property type="match status" value="1"/>
</dbReference>
<feature type="repeat" description="ANK" evidence="3">
    <location>
        <begin position="361"/>
        <end position="393"/>
    </location>
</feature>
<dbReference type="PROSITE" id="PS50088">
    <property type="entry name" value="ANK_REPEAT"/>
    <property type="match status" value="1"/>
</dbReference>
<keyword evidence="4" id="KW-0175">Coiled coil</keyword>
<evidence type="ECO:0000256" key="2">
    <source>
        <dbReference type="ARBA" id="ARBA00023043"/>
    </source>
</evidence>
<dbReference type="Gene3D" id="1.25.40.20">
    <property type="entry name" value="Ankyrin repeat-containing domain"/>
    <property type="match status" value="2"/>
</dbReference>
<sequence>MGAQLSSSASVDEVSRLATAVTEQKAELLAVKEELDAVRTELATLRREGVDADPDFDTHPVSPTSGISPRVMGILRRLSVRQREKKNSVPAPAQAEAVEPITYDEAFAAIGGAAELQRYATVSKQLAASVADAELDEELRRLLPRDYGRRMGFSTRLVNQHFVKTLEELYERANVVHARFDDVVRALAEATGGAAVVPPVKGEVRARMKALFKYADAGASGDRDVAWYRLTDLVRATIEYEDLGALYGGLEHIVARFGTDIKELNDRYQRPLAGGYRDVQLVVCFERHMCELQLSTRAMNRAKMTTGHRDFEVVRELRAAVAKGDLERVVSALEFGREHLGRASAGDDGAAALQRLLRGDDATTLLHQAARAGYADILHAFLLHGADANARDPACKNETVLHAAVFAGHERCVWVLVDKAADYLDLDAQNDEGQTALVAGYLMLWTRPPESAARALSTLAQVCGVERIRAARAVVDEHLKKLLKPSRPLVDYAATGNVGKLVRELRGYADPNSRDKGGQSALEAAATHCEQEALERLLDYKPDVPRELLTKLDQTAMQKHPKILASLTDAGLSTIKSVEAARASRPPSLVPTVPLEDGVPYILNPHVCRLRGVPTTLRGIITSNQRNTGAGVSIEVAVSDDCVGVLIFHANRRKYHETTSALETELADLGFVRTTFHWLTSDAFEADEAGADIWKLPVAGRRVVKFGVAGLAEFNVLLYSEAVLTSCVAEVTKGNKDWAVGPLPMVELTEGVQHFRDREYCFADVPRELTGSALTQNPCHCFDGLEIKISACDEDIGVLIAEAWVNPPEVSHWAEVYGKNAAALVALLFRLGFTGPTLFERMTSPTLDVPGMNLYRLAVVGKVSVTIRTEGDLELQIVSLPRVRS</sequence>
<name>A0A8J2S6J7_9STRA</name>
<dbReference type="InterPro" id="IPR002110">
    <property type="entry name" value="Ankyrin_rpt"/>
</dbReference>
<protein>
    <submittedName>
        <fullName evidence="5">Uncharacterized protein</fullName>
    </submittedName>
</protein>
<keyword evidence="2 3" id="KW-0040">ANK repeat</keyword>
<evidence type="ECO:0000313" key="6">
    <source>
        <dbReference type="Proteomes" id="UP000789595"/>
    </source>
</evidence>
<dbReference type="InterPro" id="IPR051165">
    <property type="entry name" value="Multifunctional_ANK_Repeat"/>
</dbReference>
<evidence type="ECO:0000313" key="5">
    <source>
        <dbReference type="EMBL" id="CAH0364730.1"/>
    </source>
</evidence>
<dbReference type="EMBL" id="CAKKNE010000001">
    <property type="protein sequence ID" value="CAH0364730.1"/>
    <property type="molecule type" value="Genomic_DNA"/>
</dbReference>
<proteinExistence type="predicted"/>
<comment type="caution">
    <text evidence="5">The sequence shown here is derived from an EMBL/GenBank/DDBJ whole genome shotgun (WGS) entry which is preliminary data.</text>
</comment>
<dbReference type="Pfam" id="PF12796">
    <property type="entry name" value="Ank_2"/>
    <property type="match status" value="1"/>
</dbReference>
<dbReference type="PROSITE" id="PS50297">
    <property type="entry name" value="ANK_REP_REGION"/>
    <property type="match status" value="1"/>
</dbReference>
<dbReference type="SUPFAM" id="SSF81301">
    <property type="entry name" value="Nucleotidyltransferase"/>
    <property type="match status" value="1"/>
</dbReference>
<evidence type="ECO:0000256" key="4">
    <source>
        <dbReference type="SAM" id="Coils"/>
    </source>
</evidence>
<accession>A0A8J2S6J7</accession>
<dbReference type="InterPro" id="IPR036770">
    <property type="entry name" value="Ankyrin_rpt-contain_sf"/>
</dbReference>
<reference evidence="5" key="1">
    <citation type="submission" date="2021-11" db="EMBL/GenBank/DDBJ databases">
        <authorList>
            <consortium name="Genoscope - CEA"/>
            <person name="William W."/>
        </authorList>
    </citation>
    <scope>NUCLEOTIDE SEQUENCE</scope>
</reference>
<dbReference type="SUPFAM" id="SSF48403">
    <property type="entry name" value="Ankyrin repeat"/>
    <property type="match status" value="1"/>
</dbReference>
<evidence type="ECO:0000256" key="3">
    <source>
        <dbReference type="PROSITE-ProRule" id="PRU00023"/>
    </source>
</evidence>
<dbReference type="Proteomes" id="UP000789595">
    <property type="component" value="Unassembled WGS sequence"/>
</dbReference>